<evidence type="ECO:0000256" key="4">
    <source>
        <dbReference type="ARBA" id="ARBA00022793"/>
    </source>
</evidence>
<evidence type="ECO:0000256" key="5">
    <source>
        <dbReference type="ARBA" id="ARBA00023239"/>
    </source>
</evidence>
<feature type="binding site" evidence="7">
    <location>
        <position position="318"/>
    </location>
    <ligand>
        <name>substrate</name>
    </ligand>
</feature>
<dbReference type="GO" id="GO:0019353">
    <property type="term" value="P:protoporphyrinogen IX biosynthetic process from glutamate"/>
    <property type="evidence" value="ECO:0007669"/>
    <property type="project" value="TreeGrafter"/>
</dbReference>
<dbReference type="InterPro" id="IPR038071">
    <property type="entry name" value="UROD/MetE-like_sf"/>
</dbReference>
<keyword evidence="4 7" id="KW-0210">Decarboxylase</keyword>
<sequence length="340" mass="37489">MQKTILSVLNNLERPKSPPIWLMRQAGRYLPEYKEVRKQAGNFLNLCYTSELACEVTLQPIRKYAFDASILFADILLIPDALGQKVWFVEGEGPRLEPISSPDELTLDNLSQHMQPVYNTVSLLSQRLPIETTLIGFAGAPWTVATYMIAGRGTPDQAPAHALKHNDIVAFQGLMDVIVEATIEYLAAQVEYGAEVLQLFDSWAGSLVGDDFDRFCIAPNKAIIDGLRARGVTVPIIGFPRGAKNRYVDFAKEAGVQALSIDQDINLSSVISDLPDTIVSQGNLDPLCLIDGGGKMFSQVDEIIEATRGRRHIFNLGHGITQHTPPQNVSDLVNYIRNKG</sequence>
<evidence type="ECO:0000259" key="11">
    <source>
        <dbReference type="PROSITE" id="PS00907"/>
    </source>
</evidence>
<dbReference type="EMBL" id="QOQF01000001">
    <property type="protein sequence ID" value="RCL78393.1"/>
    <property type="molecule type" value="Genomic_DNA"/>
</dbReference>
<dbReference type="UniPathway" id="UPA00251">
    <property type="reaction ID" value="UER00321"/>
</dbReference>
<evidence type="ECO:0000256" key="2">
    <source>
        <dbReference type="ARBA" id="ARBA00009935"/>
    </source>
</evidence>
<dbReference type="CDD" id="cd00717">
    <property type="entry name" value="URO-D"/>
    <property type="match status" value="1"/>
</dbReference>
<keyword evidence="6 7" id="KW-0627">Porphyrin biosynthesis</keyword>
<comment type="similarity">
    <text evidence="2 7 9">Belongs to the uroporphyrinogen decarboxylase family.</text>
</comment>
<evidence type="ECO:0000256" key="7">
    <source>
        <dbReference type="HAMAP-Rule" id="MF_00218"/>
    </source>
</evidence>
<organism evidence="12 13">
    <name type="scientific">PS1 clade bacterium</name>
    <dbReference type="NCBI Taxonomy" id="2175152"/>
    <lineage>
        <taxon>Bacteria</taxon>
        <taxon>Pseudomonadati</taxon>
        <taxon>Pseudomonadota</taxon>
        <taxon>Alphaproteobacteria</taxon>
        <taxon>PS1 clade</taxon>
    </lineage>
</organism>
<evidence type="ECO:0000256" key="6">
    <source>
        <dbReference type="ARBA" id="ARBA00023244"/>
    </source>
</evidence>
<evidence type="ECO:0000256" key="3">
    <source>
        <dbReference type="ARBA" id="ARBA00012288"/>
    </source>
</evidence>
<dbReference type="Gene3D" id="3.20.20.210">
    <property type="match status" value="1"/>
</dbReference>
<accession>A0A368E4A4</accession>
<feature type="domain" description="Uroporphyrinogen decarboxylase (URO-D)" evidence="10">
    <location>
        <begin position="19"/>
        <end position="28"/>
    </location>
</feature>
<protein>
    <recommendedName>
        <fullName evidence="3 7">Uroporphyrinogen decarboxylase</fullName>
        <shortName evidence="7">UPD</shortName>
        <shortName evidence="7">URO-D</shortName>
        <ecNumber evidence="3 7">4.1.1.37</ecNumber>
    </recommendedName>
</protein>
<evidence type="ECO:0000313" key="12">
    <source>
        <dbReference type="EMBL" id="RCL78393.1"/>
    </source>
</evidence>
<feature type="site" description="Transition state stabilizer" evidence="7">
    <location>
        <position position="74"/>
    </location>
</feature>
<evidence type="ECO:0000259" key="10">
    <source>
        <dbReference type="PROSITE" id="PS00906"/>
    </source>
</evidence>
<dbReference type="PROSITE" id="PS00907">
    <property type="entry name" value="UROD_2"/>
    <property type="match status" value="1"/>
</dbReference>
<reference evidence="12 13" key="1">
    <citation type="journal article" date="2018" name="Microbiome">
        <title>Fine metagenomic profile of the Mediterranean stratified and mixed water columns revealed by assembly and recruitment.</title>
        <authorList>
            <person name="Haro-Moreno J.M."/>
            <person name="Lopez-Perez M."/>
            <person name="De La Torre J.R."/>
            <person name="Picazo A."/>
            <person name="Camacho A."/>
            <person name="Rodriguez-Valera F."/>
        </authorList>
    </citation>
    <scope>NUCLEOTIDE SEQUENCE [LARGE SCALE GENOMIC DNA]</scope>
    <source>
        <strain evidence="12">MED-G55</strain>
    </source>
</reference>
<dbReference type="SUPFAM" id="SSF51726">
    <property type="entry name" value="UROD/MetE-like"/>
    <property type="match status" value="1"/>
</dbReference>
<dbReference type="GO" id="GO:0004853">
    <property type="term" value="F:uroporphyrinogen decarboxylase activity"/>
    <property type="evidence" value="ECO:0007669"/>
    <property type="project" value="UniProtKB-UniRule"/>
</dbReference>
<dbReference type="AlphaFoldDB" id="A0A368E4A4"/>
<evidence type="ECO:0000313" key="13">
    <source>
        <dbReference type="Proteomes" id="UP000252132"/>
    </source>
</evidence>
<comment type="subcellular location">
    <subcellularLocation>
        <location evidence="7">Cytoplasm</location>
    </subcellularLocation>
</comment>
<feature type="binding site" evidence="7">
    <location>
        <position position="74"/>
    </location>
    <ligand>
        <name>substrate</name>
    </ligand>
</feature>
<feature type="binding site" evidence="7">
    <location>
        <position position="202"/>
    </location>
    <ligand>
        <name>substrate</name>
    </ligand>
</feature>
<evidence type="ECO:0000256" key="1">
    <source>
        <dbReference type="ARBA" id="ARBA00004804"/>
    </source>
</evidence>
<comment type="caution">
    <text evidence="12">The sequence shown here is derived from an EMBL/GenBank/DDBJ whole genome shotgun (WGS) entry which is preliminary data.</text>
</comment>
<dbReference type="PANTHER" id="PTHR21091:SF169">
    <property type="entry name" value="UROPORPHYRINOGEN DECARBOXYLASE"/>
    <property type="match status" value="1"/>
</dbReference>
<dbReference type="PANTHER" id="PTHR21091">
    <property type="entry name" value="METHYLTETRAHYDROFOLATE:HOMOCYSTEINE METHYLTRANSFERASE RELATED"/>
    <property type="match status" value="1"/>
</dbReference>
<dbReference type="GO" id="GO:0005829">
    <property type="term" value="C:cytosol"/>
    <property type="evidence" value="ECO:0007669"/>
    <property type="project" value="TreeGrafter"/>
</dbReference>
<keyword evidence="7" id="KW-0963">Cytoplasm</keyword>
<comment type="function">
    <text evidence="7">Catalyzes the decarboxylation of four acetate groups of uroporphyrinogen-III to yield coproporphyrinogen-III.</text>
</comment>
<evidence type="ECO:0000256" key="9">
    <source>
        <dbReference type="RuleBase" id="RU004169"/>
    </source>
</evidence>
<dbReference type="Proteomes" id="UP000252132">
    <property type="component" value="Unassembled WGS sequence"/>
</dbReference>
<dbReference type="NCBIfam" id="TIGR01464">
    <property type="entry name" value="hemE"/>
    <property type="match status" value="1"/>
</dbReference>
<evidence type="ECO:0000256" key="8">
    <source>
        <dbReference type="RuleBase" id="RU000554"/>
    </source>
</evidence>
<comment type="caution">
    <text evidence="7">Lacks conserved residue(s) required for the propagation of feature annotation.</text>
</comment>
<dbReference type="PROSITE" id="PS00906">
    <property type="entry name" value="UROD_1"/>
    <property type="match status" value="1"/>
</dbReference>
<feature type="binding site" evidence="7">
    <location>
        <position position="147"/>
    </location>
    <ligand>
        <name>substrate</name>
    </ligand>
</feature>
<dbReference type="InterPro" id="IPR000257">
    <property type="entry name" value="Uroporphyrinogen_deCOase"/>
</dbReference>
<gene>
    <name evidence="7" type="primary">hemE</name>
    <name evidence="12" type="ORF">DBW69_00180</name>
</gene>
<name>A0A368E4A4_9PROT</name>
<dbReference type="HAMAP" id="MF_00218">
    <property type="entry name" value="URO_D"/>
    <property type="match status" value="1"/>
</dbReference>
<dbReference type="InterPro" id="IPR006361">
    <property type="entry name" value="Uroporphyrinogen_deCO2ase_HemE"/>
</dbReference>
<dbReference type="Pfam" id="PF01208">
    <property type="entry name" value="URO-D"/>
    <property type="match status" value="1"/>
</dbReference>
<comment type="catalytic activity">
    <reaction evidence="7 8">
        <text>uroporphyrinogen III + 4 H(+) = coproporphyrinogen III + 4 CO2</text>
        <dbReference type="Rhea" id="RHEA:19865"/>
        <dbReference type="ChEBI" id="CHEBI:15378"/>
        <dbReference type="ChEBI" id="CHEBI:16526"/>
        <dbReference type="ChEBI" id="CHEBI:57308"/>
        <dbReference type="ChEBI" id="CHEBI:57309"/>
        <dbReference type="EC" id="4.1.1.37"/>
    </reaction>
</comment>
<proteinExistence type="inferred from homology"/>
<comment type="subunit">
    <text evidence="7">Homodimer.</text>
</comment>
<feature type="domain" description="Uroporphyrinogen decarboxylase (URO-D)" evidence="11">
    <location>
        <begin position="135"/>
        <end position="151"/>
    </location>
</feature>
<dbReference type="EC" id="4.1.1.37" evidence="3 7"/>
<comment type="pathway">
    <text evidence="1 7 8">Porphyrin-containing compound metabolism; protoporphyrin-IX biosynthesis; coproporphyrinogen-III from 5-aminolevulinate: step 4/4.</text>
</comment>
<keyword evidence="5 7" id="KW-0456">Lyase</keyword>
<feature type="binding site" evidence="7">
    <location>
        <begin position="24"/>
        <end position="28"/>
    </location>
    <ligand>
        <name>substrate</name>
    </ligand>
</feature>